<evidence type="ECO:0000256" key="1">
    <source>
        <dbReference type="SAM" id="MobiDB-lite"/>
    </source>
</evidence>
<feature type="transmembrane region" description="Helical" evidence="2">
    <location>
        <begin position="445"/>
        <end position="471"/>
    </location>
</feature>
<reference evidence="3 4" key="1">
    <citation type="submission" date="2015-10" db="EMBL/GenBank/DDBJ databases">
        <title>The cercosporin biosynthetic gene cluster was horizontally transferred to several fungal lineages and shown to be expanded in Cercospora beticola based on microsynteny with recipient genomes.</title>
        <authorList>
            <person name="De Jonge R."/>
            <person name="Ebert M.K."/>
            <person name="Suttle J.C."/>
            <person name="Jurick Ii W.M."/>
            <person name="Secor G.A."/>
            <person name="Thomma B.P."/>
            <person name="Van De Peer Y."/>
            <person name="Bolton M.D."/>
        </authorList>
    </citation>
    <scope>NUCLEOTIDE SEQUENCE [LARGE SCALE GENOMIC DNA]</scope>
    <source>
        <strain evidence="3 4">09-40</strain>
    </source>
</reference>
<organism evidence="3 4">
    <name type="scientific">Cercospora beticola</name>
    <name type="common">Sugarbeet leaf spot fungus</name>
    <dbReference type="NCBI Taxonomy" id="122368"/>
    <lineage>
        <taxon>Eukaryota</taxon>
        <taxon>Fungi</taxon>
        <taxon>Dikarya</taxon>
        <taxon>Ascomycota</taxon>
        <taxon>Pezizomycotina</taxon>
        <taxon>Dothideomycetes</taxon>
        <taxon>Dothideomycetidae</taxon>
        <taxon>Mycosphaerellales</taxon>
        <taxon>Mycosphaerellaceae</taxon>
        <taxon>Cercospora</taxon>
    </lineage>
</organism>
<evidence type="ECO:0000313" key="4">
    <source>
        <dbReference type="Proteomes" id="UP000230605"/>
    </source>
</evidence>
<dbReference type="EMBL" id="LKMD01000101">
    <property type="protein sequence ID" value="PIA99308.1"/>
    <property type="molecule type" value="Genomic_DNA"/>
</dbReference>
<keyword evidence="2" id="KW-1133">Transmembrane helix</keyword>
<evidence type="ECO:0000313" key="3">
    <source>
        <dbReference type="EMBL" id="PIA99308.1"/>
    </source>
</evidence>
<dbReference type="OrthoDB" id="4838853at2759"/>
<comment type="caution">
    <text evidence="3">The sequence shown here is derived from an EMBL/GenBank/DDBJ whole genome shotgun (WGS) entry which is preliminary data.</text>
</comment>
<feature type="compositionally biased region" description="Basic and acidic residues" evidence="1">
    <location>
        <begin position="129"/>
        <end position="138"/>
    </location>
</feature>
<keyword evidence="2" id="KW-0472">Membrane</keyword>
<gene>
    <name evidence="3" type="ORF">CB0940_03439</name>
</gene>
<feature type="transmembrane region" description="Helical" evidence="2">
    <location>
        <begin position="338"/>
        <end position="357"/>
    </location>
</feature>
<feature type="transmembrane region" description="Helical" evidence="2">
    <location>
        <begin position="369"/>
        <end position="391"/>
    </location>
</feature>
<feature type="compositionally biased region" description="Polar residues" evidence="1">
    <location>
        <begin position="106"/>
        <end position="121"/>
    </location>
</feature>
<name>A0A2G5I3H0_CERBT</name>
<dbReference type="PANTHER" id="PTHR42024:SF1">
    <property type="entry name" value="AMINO ACID PERMEASE_ SLC12A DOMAIN-CONTAINING PROTEIN"/>
    <property type="match status" value="1"/>
</dbReference>
<feature type="compositionally biased region" description="Basic and acidic residues" evidence="1">
    <location>
        <begin position="18"/>
        <end position="32"/>
    </location>
</feature>
<keyword evidence="2" id="KW-0812">Transmembrane</keyword>
<feature type="transmembrane region" description="Helical" evidence="2">
    <location>
        <begin position="296"/>
        <end position="318"/>
    </location>
</feature>
<feature type="transmembrane region" description="Helical" evidence="2">
    <location>
        <begin position="259"/>
        <end position="284"/>
    </location>
</feature>
<protein>
    <submittedName>
        <fullName evidence="3">Uncharacterized protein</fullName>
    </submittedName>
</protein>
<feature type="transmembrane region" description="Helical" evidence="2">
    <location>
        <begin position="477"/>
        <end position="499"/>
    </location>
</feature>
<accession>A0A2G5I3H0</accession>
<feature type="compositionally biased region" description="Polar residues" evidence="1">
    <location>
        <begin position="41"/>
        <end position="61"/>
    </location>
</feature>
<evidence type="ECO:0000256" key="2">
    <source>
        <dbReference type="SAM" id="Phobius"/>
    </source>
</evidence>
<feature type="region of interest" description="Disordered" evidence="1">
    <location>
        <begin position="1"/>
        <end position="226"/>
    </location>
</feature>
<dbReference type="Proteomes" id="UP000230605">
    <property type="component" value="Chromosome 3"/>
</dbReference>
<proteinExistence type="predicted"/>
<dbReference type="AlphaFoldDB" id="A0A2G5I3H0"/>
<dbReference type="PANTHER" id="PTHR42024">
    <property type="entry name" value="AMINO ACID PERMEASE_ SLC12A DOMAIN-CONTAINING PROTEIN"/>
    <property type="match status" value="1"/>
</dbReference>
<feature type="compositionally biased region" description="Low complexity" evidence="1">
    <location>
        <begin position="85"/>
        <end position="94"/>
    </location>
</feature>
<sequence length="517" mass="58519">MVVSPEPCQKPSDIGSNDSRRSSQRLEARPERWSGIAQGRANVNTETATPVPQAPDTSQRPRTSERAVGVSSEAAMNASDEKAAEAAAEQRNAAVTPDVFVDAQTHESQSTTEQDSINHDTTSGEDPEKDAIRKEIQNKHLSIASSADAHKRESIETPPRWSAVMSDSDAASEHTIQATPIVEADARPAATRSRVTLQVPEDEHHHQGGGGSMPTRPTHSRGATVASGVTIASSRRSLPSLRRRETKLMQKKAHPWQHLGITLGLPMVLLFDLVVPCIAYYVWYDNHGPDIKYDRGILGGAVACFGFGELWILFARVWRLFFRREECAPLLSRNRWELDATSWVYGVAVLIALPPFVIGSELEIPELYLYAPCFIFGFLAILMFITTLFPFKLPIGINSQERGTRIRPFIFYAAEDFIAVDGLQDREFRVRYNERYEHNAMFRRFFFWLTLFWFFGCLIYIGCASAIIWTLEFNHAFGLIFGILFSWIGVWALITWRWVKWEMRRERRAFEEGYVDA</sequence>